<dbReference type="EMBL" id="LNZB01000006">
    <property type="protein sequence ID" value="KTD82867.1"/>
    <property type="molecule type" value="Genomic_DNA"/>
</dbReference>
<evidence type="ECO:0000256" key="1">
    <source>
        <dbReference type="SAM" id="Phobius"/>
    </source>
</evidence>
<keyword evidence="1" id="KW-0472">Membrane</keyword>
<dbReference type="RefSeq" id="WP_058479202.1">
    <property type="nucleotide sequence ID" value="NZ_CAAAIQ010000003.1"/>
</dbReference>
<feature type="transmembrane region" description="Helical" evidence="1">
    <location>
        <begin position="22"/>
        <end position="46"/>
    </location>
</feature>
<gene>
    <name evidence="2" type="ORF">Lwal_0345</name>
</gene>
<proteinExistence type="predicted"/>
<feature type="transmembrane region" description="Helical" evidence="1">
    <location>
        <begin position="100"/>
        <end position="120"/>
    </location>
</feature>
<comment type="caution">
    <text evidence="2">The sequence shown here is derived from an EMBL/GenBank/DDBJ whole genome shotgun (WGS) entry which is preliminary data.</text>
</comment>
<dbReference type="Proteomes" id="UP000054729">
    <property type="component" value="Unassembled WGS sequence"/>
</dbReference>
<evidence type="ECO:0000313" key="3">
    <source>
        <dbReference type="Proteomes" id="UP000054729"/>
    </source>
</evidence>
<name>A0A0W1ANQ3_9GAMM</name>
<dbReference type="PATRIC" id="fig|66969.6.peg.374"/>
<dbReference type="OrthoDB" id="5639101at2"/>
<accession>A0A0W1ANQ3</accession>
<sequence length="146" mass="15202">MSLQHSLQKGVSDFSFIIGRGLIYGGAGALFVMAVVGTIAIDLVLLSAAEKYQDRFLTGFVLGSMFSRGNTDPVPLLIASPISSAIAVVLSVALGVPEVGLVIMAGWLLAATTLAIGYGIEAFSKAINPDPVHELDDEPAFSCCLM</sequence>
<feature type="transmembrane region" description="Helical" evidence="1">
    <location>
        <begin position="74"/>
        <end position="94"/>
    </location>
</feature>
<dbReference type="AlphaFoldDB" id="A0A0W1ANQ3"/>
<evidence type="ECO:0000313" key="2">
    <source>
        <dbReference type="EMBL" id="KTD82867.1"/>
    </source>
</evidence>
<keyword evidence="3" id="KW-1185">Reference proteome</keyword>
<keyword evidence="1" id="KW-0812">Transmembrane</keyword>
<keyword evidence="1" id="KW-1133">Transmembrane helix</keyword>
<organism evidence="2 3">
    <name type="scientific">Legionella waltersii</name>
    <dbReference type="NCBI Taxonomy" id="66969"/>
    <lineage>
        <taxon>Bacteria</taxon>
        <taxon>Pseudomonadati</taxon>
        <taxon>Pseudomonadota</taxon>
        <taxon>Gammaproteobacteria</taxon>
        <taxon>Legionellales</taxon>
        <taxon>Legionellaceae</taxon>
        <taxon>Legionella</taxon>
    </lineage>
</organism>
<protein>
    <submittedName>
        <fullName evidence="2">Uncharacterized protein</fullName>
    </submittedName>
</protein>
<reference evidence="2 3" key="1">
    <citation type="submission" date="2015-11" db="EMBL/GenBank/DDBJ databases">
        <title>Genomic analysis of 38 Legionella species identifies large and diverse effector repertoires.</title>
        <authorList>
            <person name="Burstein D."/>
            <person name="Amaro F."/>
            <person name="Zusman T."/>
            <person name="Lifshitz Z."/>
            <person name="Cohen O."/>
            <person name="Gilbert J.A."/>
            <person name="Pupko T."/>
            <person name="Shuman H.A."/>
            <person name="Segal G."/>
        </authorList>
    </citation>
    <scope>NUCLEOTIDE SEQUENCE [LARGE SCALE GENOMIC DNA]</scope>
    <source>
        <strain evidence="2 3">ATCC 51914</strain>
    </source>
</reference>